<protein>
    <submittedName>
        <fullName evidence="2">Uncharacterized protein</fullName>
    </submittedName>
</protein>
<dbReference type="RefSeq" id="XP_044550583.1">
    <property type="nucleotide sequence ID" value="XM_044691742.1"/>
</dbReference>
<dbReference type="GeneID" id="68094791"/>
<sequence length="664" mass="75649">MPPKKKNQSRKSSSGPPKKTHTKKSSSPPVQLDDLSNIDQVPPLSKKFSRKHLFECFPNEHSLLGIILDIGSSYAKSSSCTVDKDLNIVPNHQPLSFSCASESSRPVETIPTSIYYDPTTKTYHVGSKPHSDDYVHLPSIKKLLTVANLKEFKPEGIDSPLTLVDIYHHLVEGLLDKLMVAKESNKISAEYSFAFVTIPTSTNDEVQLLIRNCVYQACRLKMKTPIRMEHIYIVEESIFIAYNDTLHRGNSLLCDLGFLSLDIAVIKDGVLVDHQAEIAGVEILHRILDQVLKEHELDLSSTTVLDHMFMHPKGQWKDFVDINARNVVKKAAEEAFKIILSPLFECLADYPYEVVLHGAIFSIEVFKTLATKILSKSNMRKYLTERKSYFLETKKPIDISVSTLGTSFGLTQGAVALVRAADRNEVSLEFQSKLLSKQPITGILSGSEIPGDPTKVKYGITLEKCLIEMNSKLDIEFVAVVFRSNRNIEVVKRESITEDNYWKLGITEFTRLFYLHIVVDPSIQPYADCPYFLIKTWIDEQNAIVVELYWVIDQFFKYSTRVDLQNKVEKLSVNDALERMFRPEPEETTWYGEPYRIDVPLSTNLSNVTVLTEEHTTDEVRRALQPKRKTKRFQDQQSKKRTKIQLQPLPRDDSGELENTTTRI</sequence>
<evidence type="ECO:0000313" key="2">
    <source>
        <dbReference type="EMBL" id="KAG2386591.1"/>
    </source>
</evidence>
<dbReference type="AlphaFoldDB" id="A0AA88KMK3"/>
<evidence type="ECO:0000256" key="1">
    <source>
        <dbReference type="SAM" id="MobiDB-lite"/>
    </source>
</evidence>
<gene>
    <name evidence="2" type="ORF">C9374_002335</name>
</gene>
<keyword evidence="3" id="KW-1185">Reference proteome</keyword>
<dbReference type="Proteomes" id="UP000816034">
    <property type="component" value="Unassembled WGS sequence"/>
</dbReference>
<reference evidence="2 3" key="1">
    <citation type="journal article" date="2018" name="BMC Genomics">
        <title>The genome of Naegleria lovaniensis, the basis for a comparative approach to unravel pathogenicity factors of the human pathogenic amoeba N. fowleri.</title>
        <authorList>
            <person name="Liechti N."/>
            <person name="Schurch N."/>
            <person name="Bruggmann R."/>
            <person name="Wittwer M."/>
        </authorList>
    </citation>
    <scope>NUCLEOTIDE SEQUENCE [LARGE SCALE GENOMIC DNA]</scope>
    <source>
        <strain evidence="2 3">ATCC 30569</strain>
    </source>
</reference>
<dbReference type="EMBL" id="PYSW02000015">
    <property type="protein sequence ID" value="KAG2386591.1"/>
    <property type="molecule type" value="Genomic_DNA"/>
</dbReference>
<feature type="region of interest" description="Disordered" evidence="1">
    <location>
        <begin position="1"/>
        <end position="38"/>
    </location>
</feature>
<feature type="region of interest" description="Disordered" evidence="1">
    <location>
        <begin position="625"/>
        <end position="664"/>
    </location>
</feature>
<name>A0AA88KMK3_NAELO</name>
<comment type="caution">
    <text evidence="2">The sequence shown here is derived from an EMBL/GenBank/DDBJ whole genome shotgun (WGS) entry which is preliminary data.</text>
</comment>
<organism evidence="2 3">
    <name type="scientific">Naegleria lovaniensis</name>
    <name type="common">Amoeba</name>
    <dbReference type="NCBI Taxonomy" id="51637"/>
    <lineage>
        <taxon>Eukaryota</taxon>
        <taxon>Discoba</taxon>
        <taxon>Heterolobosea</taxon>
        <taxon>Tetramitia</taxon>
        <taxon>Eutetramitia</taxon>
        <taxon>Vahlkampfiidae</taxon>
        <taxon>Naegleria</taxon>
    </lineage>
</organism>
<proteinExistence type="predicted"/>
<evidence type="ECO:0000313" key="3">
    <source>
        <dbReference type="Proteomes" id="UP000816034"/>
    </source>
</evidence>
<accession>A0AA88KMK3</accession>